<dbReference type="InterPro" id="IPR039424">
    <property type="entry name" value="SBP_5"/>
</dbReference>
<proteinExistence type="predicted"/>
<dbReference type="Pfam" id="PF00496">
    <property type="entry name" value="SBP_bac_5"/>
    <property type="match status" value="1"/>
</dbReference>
<gene>
    <name evidence="3" type="primary">nikA</name>
    <name evidence="3" type="ORF">SNAT2548_LOCUS10647</name>
</gene>
<accession>A0A812L0V5</accession>
<organism evidence="3 4">
    <name type="scientific">Symbiodinium natans</name>
    <dbReference type="NCBI Taxonomy" id="878477"/>
    <lineage>
        <taxon>Eukaryota</taxon>
        <taxon>Sar</taxon>
        <taxon>Alveolata</taxon>
        <taxon>Dinophyceae</taxon>
        <taxon>Suessiales</taxon>
        <taxon>Symbiodiniaceae</taxon>
        <taxon>Symbiodinium</taxon>
    </lineage>
</organism>
<reference evidence="3" key="1">
    <citation type="submission" date="2021-02" db="EMBL/GenBank/DDBJ databases">
        <authorList>
            <person name="Dougan E. K."/>
            <person name="Rhodes N."/>
            <person name="Thang M."/>
            <person name="Chan C."/>
        </authorList>
    </citation>
    <scope>NUCLEOTIDE SEQUENCE</scope>
</reference>
<feature type="chain" id="PRO_5032533254" evidence="1">
    <location>
        <begin position="16"/>
        <end position="528"/>
    </location>
</feature>
<dbReference type="Proteomes" id="UP000604046">
    <property type="component" value="Unassembled WGS sequence"/>
</dbReference>
<dbReference type="Gene3D" id="3.10.105.10">
    <property type="entry name" value="Dipeptide-binding Protein, Domain 3"/>
    <property type="match status" value="1"/>
</dbReference>
<name>A0A812L0V5_9DINO</name>
<evidence type="ECO:0000259" key="2">
    <source>
        <dbReference type="Pfam" id="PF00496"/>
    </source>
</evidence>
<protein>
    <submittedName>
        <fullName evidence="3">NikA protein</fullName>
    </submittedName>
</protein>
<dbReference type="InterPro" id="IPR030678">
    <property type="entry name" value="Peptide/Ni-bd"/>
</dbReference>
<dbReference type="InterPro" id="IPR000914">
    <property type="entry name" value="SBP_5_dom"/>
</dbReference>
<dbReference type="PIRSF" id="PIRSF002741">
    <property type="entry name" value="MppA"/>
    <property type="match status" value="1"/>
</dbReference>
<dbReference type="GO" id="GO:0015833">
    <property type="term" value="P:peptide transport"/>
    <property type="evidence" value="ECO:0007669"/>
    <property type="project" value="TreeGrafter"/>
</dbReference>
<dbReference type="Gene3D" id="3.40.190.10">
    <property type="entry name" value="Periplasmic binding protein-like II"/>
    <property type="match status" value="1"/>
</dbReference>
<dbReference type="PANTHER" id="PTHR30290">
    <property type="entry name" value="PERIPLASMIC BINDING COMPONENT OF ABC TRANSPORTER"/>
    <property type="match status" value="1"/>
</dbReference>
<dbReference type="GO" id="GO:0043190">
    <property type="term" value="C:ATP-binding cassette (ABC) transporter complex"/>
    <property type="evidence" value="ECO:0007669"/>
    <property type="project" value="InterPro"/>
</dbReference>
<feature type="domain" description="Solute-binding protein family 5" evidence="2">
    <location>
        <begin position="61"/>
        <end position="413"/>
    </location>
</feature>
<dbReference type="AlphaFoldDB" id="A0A812L0V5"/>
<keyword evidence="1" id="KW-0732">Signal</keyword>
<keyword evidence="4" id="KW-1185">Reference proteome</keyword>
<dbReference type="OrthoDB" id="40752at2759"/>
<sequence>MAPLLLCALFWTASGQLTGPLIVGKTFMAGSTDPTSGSTAWALTSHGISEKLFTVDDTGSIVPQVGQSVSKVDTFTWDVTLKSDYKFSDGTAVTAQHVADCLGEMNRLSSNAQASLGTMTLTARDASTVRIVSDRATPVMDAVLAEWPFVVYVVKNGQRYFTGPYLVAHFAANNHINLVPNTYYPRAAERPTLEIKKFADGNAVAQALEQGQVDMAFHLPVDELPALRQLSGITVKSFLVGYHYMMWHNSRREPLSDKRLRKAIDMALDRQELTQELRGGRPTRSLFPENSPYDLGEAVPHADKSGAEALIETAGWVKNASGFYEKSGAPLTVRAVAYPQRPGLVLMLPVIKQRLEALGIVVDAHVTSGSSWDELDGIIAGRDYDLLLWAQHTLPAGDPSWFLNSFFRSDGGNNHGGLNSTAVDDLLTDLGHAEEHITRVSDTRTVHQAILEEVPVSNLMTPSWHVGLSSRLSEYVPWGSDYYVIHSDFGLPATTSTTTGQSTDVSAAHQSWFSAIGLMACALLTSQL</sequence>
<evidence type="ECO:0000256" key="1">
    <source>
        <dbReference type="SAM" id="SignalP"/>
    </source>
</evidence>
<evidence type="ECO:0000313" key="3">
    <source>
        <dbReference type="EMBL" id="CAE7239573.1"/>
    </source>
</evidence>
<evidence type="ECO:0000313" key="4">
    <source>
        <dbReference type="Proteomes" id="UP000604046"/>
    </source>
</evidence>
<dbReference type="SUPFAM" id="SSF53850">
    <property type="entry name" value="Periplasmic binding protein-like II"/>
    <property type="match status" value="1"/>
</dbReference>
<dbReference type="PANTHER" id="PTHR30290:SF81">
    <property type="entry name" value="OLIGOPEPTIDE-BINDING PROTEIN OPPA"/>
    <property type="match status" value="1"/>
</dbReference>
<dbReference type="EMBL" id="CAJNDS010000890">
    <property type="protein sequence ID" value="CAE7239573.1"/>
    <property type="molecule type" value="Genomic_DNA"/>
</dbReference>
<feature type="signal peptide" evidence="1">
    <location>
        <begin position="1"/>
        <end position="15"/>
    </location>
</feature>
<comment type="caution">
    <text evidence="3">The sequence shown here is derived from an EMBL/GenBank/DDBJ whole genome shotgun (WGS) entry which is preliminary data.</text>
</comment>
<dbReference type="GO" id="GO:1904680">
    <property type="term" value="F:peptide transmembrane transporter activity"/>
    <property type="evidence" value="ECO:0007669"/>
    <property type="project" value="TreeGrafter"/>
</dbReference>